<keyword evidence="3" id="KW-1003">Cell membrane</keyword>
<gene>
    <name evidence="8" type="ORF">D2T30_05020</name>
</gene>
<keyword evidence="4 7" id="KW-0812">Transmembrane</keyword>
<feature type="transmembrane region" description="Helical" evidence="7">
    <location>
        <begin position="98"/>
        <end position="116"/>
    </location>
</feature>
<dbReference type="Proteomes" id="UP000284476">
    <property type="component" value="Unassembled WGS sequence"/>
</dbReference>
<reference evidence="8 9" key="1">
    <citation type="submission" date="2019-01" db="EMBL/GenBank/DDBJ databases">
        <title>Sinorhodobacter populi sp. nov. isolated from the symptomatic bark tissue of Populus euramericana canker.</title>
        <authorList>
            <person name="Xu G."/>
        </authorList>
    </citation>
    <scope>NUCLEOTIDE SEQUENCE [LARGE SCALE GENOMIC DNA]</scope>
    <source>
        <strain evidence="8 9">SK2B-1</strain>
    </source>
</reference>
<dbReference type="AlphaFoldDB" id="A0A443JR52"/>
<organism evidence="8 9">
    <name type="scientific">Paenirhodobacter populi</name>
    <dbReference type="NCBI Taxonomy" id="2306993"/>
    <lineage>
        <taxon>Bacteria</taxon>
        <taxon>Pseudomonadati</taxon>
        <taxon>Pseudomonadota</taxon>
        <taxon>Alphaproteobacteria</taxon>
        <taxon>Rhodobacterales</taxon>
        <taxon>Rhodobacter group</taxon>
        <taxon>Paenirhodobacter</taxon>
    </lineage>
</organism>
<protein>
    <submittedName>
        <fullName evidence="8">DoxX family protein</fullName>
    </submittedName>
</protein>
<evidence type="ECO:0000256" key="6">
    <source>
        <dbReference type="ARBA" id="ARBA00023136"/>
    </source>
</evidence>
<evidence type="ECO:0000256" key="7">
    <source>
        <dbReference type="SAM" id="Phobius"/>
    </source>
</evidence>
<dbReference type="Pfam" id="PF07681">
    <property type="entry name" value="DoxX"/>
    <property type="match status" value="1"/>
</dbReference>
<dbReference type="PANTHER" id="PTHR33452">
    <property type="entry name" value="OXIDOREDUCTASE CATD-RELATED"/>
    <property type="match status" value="1"/>
</dbReference>
<feature type="transmembrane region" description="Helical" evidence="7">
    <location>
        <begin position="70"/>
        <end position="86"/>
    </location>
</feature>
<feature type="transmembrane region" description="Helical" evidence="7">
    <location>
        <begin position="44"/>
        <end position="63"/>
    </location>
</feature>
<proteinExistence type="inferred from homology"/>
<comment type="caution">
    <text evidence="8">The sequence shown here is derived from an EMBL/GenBank/DDBJ whole genome shotgun (WGS) entry which is preliminary data.</text>
</comment>
<accession>A0A443JR52</accession>
<evidence type="ECO:0000256" key="1">
    <source>
        <dbReference type="ARBA" id="ARBA00004651"/>
    </source>
</evidence>
<dbReference type="EMBL" id="SAUZ01000004">
    <property type="protein sequence ID" value="RWR22993.1"/>
    <property type="molecule type" value="Genomic_DNA"/>
</dbReference>
<feature type="transmembrane region" description="Helical" evidence="7">
    <location>
        <begin position="12"/>
        <end position="32"/>
    </location>
</feature>
<evidence type="ECO:0000256" key="2">
    <source>
        <dbReference type="ARBA" id="ARBA00006679"/>
    </source>
</evidence>
<keyword evidence="5 7" id="KW-1133">Transmembrane helix</keyword>
<sequence length="131" mass="14320">MKQNIKSAQPYVLSLLRIVFGLVIFSFGLAKIFHFHAGQFTPPAYSLVWVAGLFELIGGFLFMIGYQTRAVSFVMSGLMASAYFIAHLPQSFFPTENGGYAAIVFSFLFLYFVTSGPGPVSVDAKLGNNAD</sequence>
<reference evidence="8 9" key="2">
    <citation type="submission" date="2019-01" db="EMBL/GenBank/DDBJ databases">
        <authorList>
            <person name="Li Y."/>
        </authorList>
    </citation>
    <scope>NUCLEOTIDE SEQUENCE [LARGE SCALE GENOMIC DNA]</scope>
    <source>
        <strain evidence="8 9">SK2B-1</strain>
    </source>
</reference>
<dbReference type="GO" id="GO:0005886">
    <property type="term" value="C:plasma membrane"/>
    <property type="evidence" value="ECO:0007669"/>
    <property type="project" value="UniProtKB-SubCell"/>
</dbReference>
<dbReference type="InterPro" id="IPR051907">
    <property type="entry name" value="DoxX-like_oxidoreductase"/>
</dbReference>
<evidence type="ECO:0000256" key="4">
    <source>
        <dbReference type="ARBA" id="ARBA00022692"/>
    </source>
</evidence>
<keyword evidence="6 7" id="KW-0472">Membrane</keyword>
<dbReference type="RefSeq" id="WP_128207977.1">
    <property type="nucleotide sequence ID" value="NZ_JBHRSO010000013.1"/>
</dbReference>
<dbReference type="PANTHER" id="PTHR33452:SF4">
    <property type="entry name" value="BLL4328 PROTEIN"/>
    <property type="match status" value="1"/>
</dbReference>
<evidence type="ECO:0000313" key="9">
    <source>
        <dbReference type="Proteomes" id="UP000284476"/>
    </source>
</evidence>
<dbReference type="InterPro" id="IPR032808">
    <property type="entry name" value="DoxX"/>
</dbReference>
<comment type="subcellular location">
    <subcellularLocation>
        <location evidence="1">Cell membrane</location>
        <topology evidence="1">Multi-pass membrane protein</topology>
    </subcellularLocation>
</comment>
<evidence type="ECO:0000256" key="3">
    <source>
        <dbReference type="ARBA" id="ARBA00022475"/>
    </source>
</evidence>
<evidence type="ECO:0000313" key="8">
    <source>
        <dbReference type="EMBL" id="RWR22993.1"/>
    </source>
</evidence>
<comment type="similarity">
    <text evidence="2">Belongs to the DoxX family.</text>
</comment>
<evidence type="ECO:0000256" key="5">
    <source>
        <dbReference type="ARBA" id="ARBA00022989"/>
    </source>
</evidence>
<name>A0A443JR52_9RHOB</name>